<feature type="domain" description="Teneurin-like YD-shell" evidence="4">
    <location>
        <begin position="497"/>
        <end position="616"/>
    </location>
</feature>
<evidence type="ECO:0000313" key="5">
    <source>
        <dbReference type="EMBL" id="NPT55886.1"/>
    </source>
</evidence>
<dbReference type="Proteomes" id="UP000655523">
    <property type="component" value="Unassembled WGS sequence"/>
</dbReference>
<dbReference type="Pfam" id="PF05593">
    <property type="entry name" value="RHS_repeat"/>
    <property type="match status" value="2"/>
</dbReference>
<dbReference type="InterPro" id="IPR031325">
    <property type="entry name" value="RHS_repeat"/>
</dbReference>
<evidence type="ECO:0000259" key="4">
    <source>
        <dbReference type="Pfam" id="PF25023"/>
    </source>
</evidence>
<dbReference type="EMBL" id="WOEZ01000074">
    <property type="protein sequence ID" value="NPT55886.1"/>
    <property type="molecule type" value="Genomic_DNA"/>
</dbReference>
<dbReference type="RefSeq" id="WP_172165635.1">
    <property type="nucleotide sequence ID" value="NZ_WOEZ01000074.1"/>
</dbReference>
<proteinExistence type="predicted"/>
<dbReference type="PANTHER" id="PTHR32305:SF15">
    <property type="entry name" value="PROTEIN RHSA-RELATED"/>
    <property type="match status" value="1"/>
</dbReference>
<keyword evidence="7" id="KW-1185">Reference proteome</keyword>
<dbReference type="InterPro" id="IPR056823">
    <property type="entry name" value="TEN-like_YD-shell"/>
</dbReference>
<name>A0A972NLQ8_9BURK</name>
<evidence type="ECO:0000259" key="3">
    <source>
        <dbReference type="Pfam" id="PF20148"/>
    </source>
</evidence>
<evidence type="ECO:0000313" key="7">
    <source>
        <dbReference type="Proteomes" id="UP000655523"/>
    </source>
</evidence>
<protein>
    <submittedName>
        <fullName evidence="5">RHS repeat protein</fullName>
    </submittedName>
</protein>
<sequence>MKNRKITESQTGMAARLLAAFMLLIVAFGANAADYMQCMQAYQKSLGTPGTPTCAIQVAGTTPMSRGADDPYSSMNYYNCPNASDWIKDYCGGAPVPPSPEGSCPVADPVLPAEGIVTLSETDFASGDALPLVFGRTYLSRLYDTSQIAMGRNWVNNWQRRIDLTAVNASTPQIVVYRGNQQPLTFKWNGKAWAMLGNRGLSLTKDGAGYYYLKDDLLGTTEAYSGNGNLYSETTRTGMLRKFLFDSRQRMVQINQWPVDQIGPNGFKINLQYDDSDRIVGMVDPLGKVTQYAYDVKGNLASVTHPDGSIRQYLYEDARFPKALTGVKDESGSRIATWTYDANARVISVSHPDTTRNTSLNYGSGKTTLSDMYGTSTYSFSFPDAWRPGSIVTPAGTISRKWDIAGNLTQRTTPEGDTQYTWDSANRPTKAIATVAGKKTVITIEYNDASSLRPNLVATPGKIRAFIYDSSGNVTGYAERETTDLTGEQGLQAVGTGSQLTVGARYDNAGRLLSATTSQNGAKIEDWTYTYDARGNIATTRDAVSGWSMRTLSRDAANRATAIAGNSGQADISYDERGRVSVFRYDEKAGVVNGGLARKLVVRYGYAANGTVSTRTAAVATNGGVQQPISDAELGVWLTNWALGNDPVSPPANLTGLQSDSKAFVPSLCVECYMAWKAKLTGKLFGSELSEPLPKWGETTELMLSDQLQVPYPALVPDLTDSAKRSMLYSALFGTGSGDGGMVKCGGRESRESECFARYENDLDLCDLLGGPMGGPMGGPKGGPRARALCKENAFQRYQQCRGF</sequence>
<dbReference type="AlphaFoldDB" id="A0A972NLQ8"/>
<keyword evidence="2" id="KW-0732">Signal</keyword>
<comment type="caution">
    <text evidence="5">The sequence shown here is derived from an EMBL/GenBank/DDBJ whole genome shotgun (WGS) entry which is preliminary data.</text>
</comment>
<evidence type="ECO:0000313" key="6">
    <source>
        <dbReference type="EMBL" id="NPT59218.1"/>
    </source>
</evidence>
<dbReference type="NCBIfam" id="TIGR01643">
    <property type="entry name" value="YD_repeat_2x"/>
    <property type="match status" value="2"/>
</dbReference>
<dbReference type="InterPro" id="IPR006530">
    <property type="entry name" value="YD"/>
</dbReference>
<keyword evidence="1" id="KW-0677">Repeat</keyword>
<dbReference type="Gene3D" id="2.180.10.10">
    <property type="entry name" value="RHS repeat-associated core"/>
    <property type="match status" value="1"/>
</dbReference>
<accession>A0A972NLQ8</accession>
<reference evidence="5 7" key="1">
    <citation type="submission" date="2019-11" db="EMBL/GenBank/DDBJ databases">
        <title>Metabolism of dissolved organic matter in forest soils.</title>
        <authorList>
            <person name="Cyle K.T."/>
            <person name="Wilhelm R.C."/>
            <person name="Martinez C.E."/>
        </authorList>
    </citation>
    <scope>NUCLEOTIDE SEQUENCE [LARGE SCALE GENOMIC DNA]</scope>
    <source>
        <strain evidence="5 7">5N</strain>
    </source>
</reference>
<dbReference type="Pfam" id="PF25023">
    <property type="entry name" value="TEN_YD-shell"/>
    <property type="match status" value="1"/>
</dbReference>
<feature type="chain" id="PRO_5044697413" evidence="2">
    <location>
        <begin position="33"/>
        <end position="804"/>
    </location>
</feature>
<dbReference type="EMBL" id="WOEZ01000187">
    <property type="protein sequence ID" value="NPT59218.1"/>
    <property type="molecule type" value="Genomic_DNA"/>
</dbReference>
<evidence type="ECO:0000256" key="1">
    <source>
        <dbReference type="ARBA" id="ARBA00022737"/>
    </source>
</evidence>
<organism evidence="5 7">
    <name type="scientific">Paraburkholderia elongata</name>
    <dbReference type="NCBI Taxonomy" id="2675747"/>
    <lineage>
        <taxon>Bacteria</taxon>
        <taxon>Pseudomonadati</taxon>
        <taxon>Pseudomonadota</taxon>
        <taxon>Betaproteobacteria</taxon>
        <taxon>Burkholderiales</taxon>
        <taxon>Burkholderiaceae</taxon>
        <taxon>Paraburkholderia</taxon>
    </lineage>
</organism>
<gene>
    <name evidence="5" type="ORF">GNZ13_15100</name>
    <name evidence="6" type="ORF">GNZ13_32860</name>
</gene>
<dbReference type="InterPro" id="IPR045351">
    <property type="entry name" value="DUF6531"/>
</dbReference>
<dbReference type="PANTHER" id="PTHR32305">
    <property type="match status" value="1"/>
</dbReference>
<dbReference type="Pfam" id="PF20148">
    <property type="entry name" value="DUF6531"/>
    <property type="match status" value="1"/>
</dbReference>
<evidence type="ECO:0000256" key="2">
    <source>
        <dbReference type="SAM" id="SignalP"/>
    </source>
</evidence>
<feature type="signal peptide" evidence="2">
    <location>
        <begin position="1"/>
        <end position="32"/>
    </location>
</feature>
<feature type="domain" description="DUF6531" evidence="3">
    <location>
        <begin position="108"/>
        <end position="186"/>
    </location>
</feature>
<dbReference type="InterPro" id="IPR050708">
    <property type="entry name" value="T6SS_VgrG/RHS"/>
</dbReference>